<keyword evidence="1" id="KW-0175">Coiled coil</keyword>
<feature type="compositionally biased region" description="Basic and acidic residues" evidence="2">
    <location>
        <begin position="352"/>
        <end position="364"/>
    </location>
</feature>
<feature type="region of interest" description="Disordered" evidence="2">
    <location>
        <begin position="621"/>
        <end position="683"/>
    </location>
</feature>
<feature type="compositionally biased region" description="Low complexity" evidence="2">
    <location>
        <begin position="31"/>
        <end position="62"/>
    </location>
</feature>
<feature type="region of interest" description="Disordered" evidence="2">
    <location>
        <begin position="312"/>
        <end position="369"/>
    </location>
</feature>
<feature type="coiled-coil region" evidence="1">
    <location>
        <begin position="149"/>
        <end position="183"/>
    </location>
</feature>
<dbReference type="InParanoid" id="E5ADE1"/>
<feature type="compositionally biased region" description="Pro residues" evidence="2">
    <location>
        <begin position="662"/>
        <end position="672"/>
    </location>
</feature>
<feature type="compositionally biased region" description="Pro residues" evidence="2">
    <location>
        <begin position="395"/>
        <end position="408"/>
    </location>
</feature>
<feature type="compositionally biased region" description="Polar residues" evidence="2">
    <location>
        <begin position="99"/>
        <end position="118"/>
    </location>
</feature>
<feature type="compositionally biased region" description="Low complexity" evidence="2">
    <location>
        <begin position="560"/>
        <end position="569"/>
    </location>
</feature>
<feature type="compositionally biased region" description="Polar residues" evidence="2">
    <location>
        <begin position="273"/>
        <end position="288"/>
    </location>
</feature>
<feature type="region of interest" description="Disordered" evidence="2">
    <location>
        <begin position="525"/>
        <end position="588"/>
    </location>
</feature>
<feature type="compositionally biased region" description="Acidic residues" evidence="2">
    <location>
        <begin position="119"/>
        <end position="131"/>
    </location>
</feature>
<dbReference type="EMBL" id="FP929139">
    <property type="protein sequence ID" value="CBY01230.1"/>
    <property type="molecule type" value="Genomic_DNA"/>
</dbReference>
<organism evidence="3 4">
    <name type="scientific">Leptosphaeria maculans (strain JN3 / isolate v23.1.3 / race Av1-4-5-6-7-8)</name>
    <name type="common">Blackleg fungus</name>
    <name type="synonym">Phoma lingam</name>
    <dbReference type="NCBI Taxonomy" id="985895"/>
    <lineage>
        <taxon>Eukaryota</taxon>
        <taxon>Fungi</taxon>
        <taxon>Dikarya</taxon>
        <taxon>Ascomycota</taxon>
        <taxon>Pezizomycotina</taxon>
        <taxon>Dothideomycetes</taxon>
        <taxon>Pleosporomycetidae</taxon>
        <taxon>Pleosporales</taxon>
        <taxon>Pleosporineae</taxon>
        <taxon>Leptosphaeriaceae</taxon>
        <taxon>Plenodomus</taxon>
        <taxon>Plenodomus lingam/Leptosphaeria maculans species complex</taxon>
    </lineage>
</organism>
<dbReference type="VEuPathDB" id="FungiDB:LEMA_P000170.1"/>
<evidence type="ECO:0000256" key="1">
    <source>
        <dbReference type="SAM" id="Coils"/>
    </source>
</evidence>
<feature type="compositionally biased region" description="Low complexity" evidence="2">
    <location>
        <begin position="673"/>
        <end position="682"/>
    </location>
</feature>
<feature type="compositionally biased region" description="Basic and acidic residues" evidence="2">
    <location>
        <begin position="547"/>
        <end position="559"/>
    </location>
</feature>
<dbReference type="AlphaFoldDB" id="E5ADE1"/>
<proteinExistence type="predicted"/>
<name>E5ADE1_LEPMJ</name>
<dbReference type="OMA" id="WETGFGD"/>
<gene>
    <name evidence="3" type="ORF">LEMA_P000170.1</name>
</gene>
<feature type="region of interest" description="Disordered" evidence="2">
    <location>
        <begin position="390"/>
        <end position="433"/>
    </location>
</feature>
<feature type="region of interest" description="Disordered" evidence="2">
    <location>
        <begin position="1"/>
        <end position="132"/>
    </location>
</feature>
<reference evidence="4" key="1">
    <citation type="journal article" date="2011" name="Nat. Commun.">
        <title>Effector diversification within compartments of the Leptosphaeria maculans genome affected by Repeat-Induced Point mutations.</title>
        <authorList>
            <person name="Rouxel T."/>
            <person name="Grandaubert J."/>
            <person name="Hane J.K."/>
            <person name="Hoede C."/>
            <person name="van de Wouw A.P."/>
            <person name="Couloux A."/>
            <person name="Dominguez V."/>
            <person name="Anthouard V."/>
            <person name="Bally P."/>
            <person name="Bourras S."/>
            <person name="Cozijnsen A.J."/>
            <person name="Ciuffetti L.M."/>
            <person name="Degrave A."/>
            <person name="Dilmaghani A."/>
            <person name="Duret L."/>
            <person name="Fudal I."/>
            <person name="Goodwin S.B."/>
            <person name="Gout L."/>
            <person name="Glaser N."/>
            <person name="Linglin J."/>
            <person name="Kema G.H.J."/>
            <person name="Lapalu N."/>
            <person name="Lawrence C.B."/>
            <person name="May K."/>
            <person name="Meyer M."/>
            <person name="Ollivier B."/>
            <person name="Poulain J."/>
            <person name="Schoch C.L."/>
            <person name="Simon A."/>
            <person name="Spatafora J.W."/>
            <person name="Stachowiak A."/>
            <person name="Turgeon B.G."/>
            <person name="Tyler B.M."/>
            <person name="Vincent D."/>
            <person name="Weissenbach J."/>
            <person name="Amselem J."/>
            <person name="Quesneville H."/>
            <person name="Oliver R.P."/>
            <person name="Wincker P."/>
            <person name="Balesdent M.-H."/>
            <person name="Howlett B.J."/>
        </authorList>
    </citation>
    <scope>NUCLEOTIDE SEQUENCE [LARGE SCALE GENOMIC DNA]</scope>
    <source>
        <strain evidence="4">JN3 / isolate v23.1.3 / race Av1-4-5-6-7-8</strain>
    </source>
</reference>
<keyword evidence="4" id="KW-1185">Reference proteome</keyword>
<evidence type="ECO:0000313" key="4">
    <source>
        <dbReference type="Proteomes" id="UP000002668"/>
    </source>
</evidence>
<evidence type="ECO:0000313" key="3">
    <source>
        <dbReference type="EMBL" id="CBY01230.1"/>
    </source>
</evidence>
<feature type="compositionally biased region" description="Basic residues" evidence="2">
    <location>
        <begin position="1"/>
        <end position="11"/>
    </location>
</feature>
<dbReference type="eggNOG" id="ENOG502T615">
    <property type="taxonomic scope" value="Eukaryota"/>
</dbReference>
<dbReference type="OrthoDB" id="3786084at2759"/>
<accession>E5ADE1</accession>
<dbReference type="HOGENOM" id="CLU_347788_0_0_1"/>
<dbReference type="Proteomes" id="UP000002668">
    <property type="component" value="Genome"/>
</dbReference>
<evidence type="ECO:0000256" key="2">
    <source>
        <dbReference type="SAM" id="MobiDB-lite"/>
    </source>
</evidence>
<protein>
    <submittedName>
        <fullName evidence="3">Predicted protein</fullName>
    </submittedName>
</protein>
<feature type="region of interest" description="Disordered" evidence="2">
    <location>
        <begin position="253"/>
        <end position="291"/>
    </location>
</feature>
<sequence length="800" mass="85989">MSTRRSTRRTAGKAAAAAAQLESEFLAQPQSTMTTTMTTTTSTTKASTRSRATSASTTTAAACRVTKRNTRAAKAAGNGSPLRALQSPERKRKRAAPGQTASVTPEPTPSGPAQTDNTNVDDDDMDDDDQEGIFFSKSTPVFLFKGDEEADLKAENDVLRNKILQLEARVVELEKANLDLVKDNGRVTDAYDELCDKFASLELEALRPARFPSPLGLSEPDFSGAVSAASSHYAPSIGTFSPEVSRPCSPSLASAAGNWVSSPNKPKAIEPDANTSEPEFDTQLQNFPATGPAQPMFVSGNESARALLTKLENAAKEPREGQSSVPVTEDVSSPPDPDVNMESTPQHASTKRTREEAATPERARPFSPSSLIRRSVSAVKSIGRLFSAITLETPPQNPSPPQVAPPPSILTETLSTPPTPVGASKKTPAKKKTNHLMRTLLKGTDPTDTRKAEDWAKQIIPSLKNDPAFRQKRKRLETPVLVRNINNFPSAKPWEAGFGDPLADLDDDDVAPVWAVYLDMVAEEAEEAEEEERTAKKHKTAHGASVNHEEVSTITEHHAASNSQSASNHDLQPRRSIEPSPMFNTSLSHHQGENVFKELRGHHSAAEIRTTDREVLQSATNAAIQPHSPGMGSFSVPDDSDEEDSVLNDNVGLPAAPVWTQAPPPAPVPAHAPLPGGAPADASSTTITEKHVDEVERQRQKLMKFTPAKPSRLREATFPSPSLLSDAGNESILMTTPAHTAAVNSIFNGMPGAEVIYLEPSDQAALANILTSDTYKDQFLGLLQPPIISYDSDEEDLSPV</sequence>